<keyword evidence="2" id="KW-1133">Transmembrane helix</keyword>
<evidence type="ECO:0000313" key="4">
    <source>
        <dbReference type="Proteomes" id="UP000663868"/>
    </source>
</evidence>
<evidence type="ECO:0000256" key="1">
    <source>
        <dbReference type="SAM" id="MobiDB-lite"/>
    </source>
</evidence>
<dbReference type="EMBL" id="CAJOBB010023305">
    <property type="protein sequence ID" value="CAF4392019.1"/>
    <property type="molecule type" value="Genomic_DNA"/>
</dbReference>
<feature type="region of interest" description="Disordered" evidence="1">
    <location>
        <begin position="1"/>
        <end position="21"/>
    </location>
</feature>
<proteinExistence type="predicted"/>
<feature type="transmembrane region" description="Helical" evidence="2">
    <location>
        <begin position="33"/>
        <end position="56"/>
    </location>
</feature>
<protein>
    <submittedName>
        <fullName evidence="3">Uncharacterized protein</fullName>
    </submittedName>
</protein>
<dbReference type="Proteomes" id="UP000663868">
    <property type="component" value="Unassembled WGS sequence"/>
</dbReference>
<name>A0A820NP12_9BILA</name>
<organism evidence="3 4">
    <name type="scientific">Adineta steineri</name>
    <dbReference type="NCBI Taxonomy" id="433720"/>
    <lineage>
        <taxon>Eukaryota</taxon>
        <taxon>Metazoa</taxon>
        <taxon>Spiralia</taxon>
        <taxon>Gnathifera</taxon>
        <taxon>Rotifera</taxon>
        <taxon>Eurotatoria</taxon>
        <taxon>Bdelloidea</taxon>
        <taxon>Adinetida</taxon>
        <taxon>Adinetidae</taxon>
        <taxon>Adineta</taxon>
    </lineage>
</organism>
<keyword evidence="2" id="KW-0812">Transmembrane</keyword>
<dbReference type="AlphaFoldDB" id="A0A820NP12"/>
<sequence>MNNRTGIANESETVTSNATQPTTLSEHFQKRKLVWSMFIIIFFIVSMITAPLVVLLRTKTNSEKASTTGSPNETIVYYKNLYMILLNS</sequence>
<gene>
    <name evidence="3" type="ORF">KXQ929_LOCUS50519</name>
</gene>
<keyword evidence="2" id="KW-0472">Membrane</keyword>
<comment type="caution">
    <text evidence="3">The sequence shown here is derived from an EMBL/GenBank/DDBJ whole genome shotgun (WGS) entry which is preliminary data.</text>
</comment>
<evidence type="ECO:0000256" key="2">
    <source>
        <dbReference type="SAM" id="Phobius"/>
    </source>
</evidence>
<evidence type="ECO:0000313" key="3">
    <source>
        <dbReference type="EMBL" id="CAF4392019.1"/>
    </source>
</evidence>
<reference evidence="3" key="1">
    <citation type="submission" date="2021-02" db="EMBL/GenBank/DDBJ databases">
        <authorList>
            <person name="Nowell W R."/>
        </authorList>
    </citation>
    <scope>NUCLEOTIDE SEQUENCE</scope>
</reference>
<accession>A0A820NP12</accession>